<dbReference type="InterPro" id="IPR012337">
    <property type="entry name" value="RNaseH-like_sf"/>
</dbReference>
<reference evidence="10" key="2">
    <citation type="submission" date="2014-09" db="EMBL/GenBank/DDBJ databases">
        <authorList>
            <person name="Martin A.A."/>
        </authorList>
    </citation>
    <scope>NUCLEOTIDE SEQUENCE</scope>
    <source>
        <strain evidence="10">ED321</strain>
    </source>
</reference>
<evidence type="ECO:0000313" key="10">
    <source>
        <dbReference type="Proteomes" id="UP000035682"/>
    </source>
</evidence>
<dbReference type="Gene3D" id="3.30.420.10">
    <property type="entry name" value="Ribonuclease H-like superfamily/Ribonuclease H"/>
    <property type="match status" value="1"/>
</dbReference>
<dbReference type="PROSITE" id="PS50879">
    <property type="entry name" value="RNASE_H_1"/>
    <property type="match status" value="1"/>
</dbReference>
<dbReference type="SUPFAM" id="SSF53098">
    <property type="entry name" value="Ribonuclease H-like"/>
    <property type="match status" value="1"/>
</dbReference>
<comment type="similarity">
    <text evidence="2">Belongs to the RNase H family.</text>
</comment>
<dbReference type="EC" id="3.1.26.4" evidence="3"/>
<evidence type="ECO:0000259" key="8">
    <source>
        <dbReference type="PROSITE" id="PS50879"/>
    </source>
</evidence>
<dbReference type="PANTHER" id="PTHR10642">
    <property type="entry name" value="RIBONUCLEASE H1"/>
    <property type="match status" value="1"/>
</dbReference>
<keyword evidence="7" id="KW-0378">Hydrolase</keyword>
<evidence type="ECO:0000313" key="9">
    <source>
        <dbReference type="EMBL" id="CEF69074.1"/>
    </source>
</evidence>
<evidence type="ECO:0000313" key="11">
    <source>
        <dbReference type="WBParaSite" id="SRAE_2000372600.1"/>
    </source>
</evidence>
<dbReference type="Pfam" id="PF00075">
    <property type="entry name" value="RNase_H"/>
    <property type="match status" value="1"/>
</dbReference>
<dbReference type="GeneID" id="36381444"/>
<dbReference type="GO" id="GO:0003676">
    <property type="term" value="F:nucleic acid binding"/>
    <property type="evidence" value="ECO:0007669"/>
    <property type="project" value="InterPro"/>
</dbReference>
<comment type="catalytic activity">
    <reaction evidence="1">
        <text>Endonucleolytic cleavage to 5'-phosphomonoester.</text>
        <dbReference type="EC" id="3.1.26.4"/>
    </reaction>
</comment>
<proteinExistence type="inferred from homology"/>
<evidence type="ECO:0000256" key="7">
    <source>
        <dbReference type="ARBA" id="ARBA00022801"/>
    </source>
</evidence>
<keyword evidence="4" id="KW-0540">Nuclease</keyword>
<gene>
    <name evidence="9 11 12" type="ORF">SRAE_2000372600</name>
</gene>
<dbReference type="RefSeq" id="XP_024508274.1">
    <property type="nucleotide sequence ID" value="XM_024654954.1"/>
</dbReference>
<dbReference type="WormBase" id="SRAE_2000372600">
    <property type="protein sequence ID" value="SRP05940"/>
    <property type="gene ID" value="WBGene00263951"/>
</dbReference>
<evidence type="ECO:0000256" key="2">
    <source>
        <dbReference type="ARBA" id="ARBA00005300"/>
    </source>
</evidence>
<evidence type="ECO:0000256" key="6">
    <source>
        <dbReference type="ARBA" id="ARBA00022759"/>
    </source>
</evidence>
<feature type="domain" description="RNase H type-1" evidence="8">
    <location>
        <begin position="34"/>
        <end position="180"/>
    </location>
</feature>
<reference evidence="11" key="3">
    <citation type="submission" date="2020-12" db="UniProtKB">
        <authorList>
            <consortium name="WormBaseParasite"/>
        </authorList>
    </citation>
    <scope>IDENTIFICATION</scope>
</reference>
<dbReference type="CDD" id="cd09280">
    <property type="entry name" value="RNase_HI_eukaryote_like"/>
    <property type="match status" value="1"/>
</dbReference>
<dbReference type="GO" id="GO:0004523">
    <property type="term" value="F:RNA-DNA hybrid ribonuclease activity"/>
    <property type="evidence" value="ECO:0007669"/>
    <property type="project" value="UniProtKB-EC"/>
</dbReference>
<keyword evidence="10" id="KW-1185">Reference proteome</keyword>
<dbReference type="InterPro" id="IPR050092">
    <property type="entry name" value="RNase_H"/>
</dbReference>
<keyword evidence="5" id="KW-0479">Metal-binding</keyword>
<dbReference type="GO" id="GO:0043137">
    <property type="term" value="P:DNA replication, removal of RNA primer"/>
    <property type="evidence" value="ECO:0007669"/>
    <property type="project" value="TreeGrafter"/>
</dbReference>
<dbReference type="WBParaSite" id="SRAE_2000372600.1">
    <property type="protein sequence ID" value="SRAE_2000372600.1"/>
    <property type="gene ID" value="WBGene00263951"/>
</dbReference>
<dbReference type="CTD" id="36381444"/>
<accession>A0A090MZK1</accession>
<evidence type="ECO:0000256" key="4">
    <source>
        <dbReference type="ARBA" id="ARBA00022722"/>
    </source>
</evidence>
<reference evidence="9" key="1">
    <citation type="submission" date="2014-09" db="EMBL/GenBank/DDBJ databases">
        <authorList>
            <person name="Aslett A.Martin."/>
        </authorList>
    </citation>
    <scope>NUCLEOTIDE SEQUENCE</scope>
    <source>
        <strain evidence="9">ED321 Heterogonic</strain>
    </source>
</reference>
<dbReference type="STRING" id="34506.A0A090MZK1"/>
<name>A0A090MZK1_STRRB</name>
<dbReference type="OrthoDB" id="90239at2759"/>
<sequence length="182" mass="20865">MSYLRQIYFSNNHTIKTFNNTIIRKLFSTDVLKENCIKKIYVDGSCKQHLKDGRDAGIGVYWGDNDSRNISLKLSGNHTNIVAELFATLYALRQIKELKIEDAYIYSDSEFVVKSINEWSKKWEQNGWLTTSKKKVAHHDLLLEILDLTESTGTKICHVKGHSKDYGNEQAHKLAYSACKSS</sequence>
<organism evidence="9">
    <name type="scientific">Strongyloides ratti</name>
    <name type="common">Parasitic roundworm</name>
    <dbReference type="NCBI Taxonomy" id="34506"/>
    <lineage>
        <taxon>Eukaryota</taxon>
        <taxon>Metazoa</taxon>
        <taxon>Ecdysozoa</taxon>
        <taxon>Nematoda</taxon>
        <taxon>Chromadorea</taxon>
        <taxon>Rhabditida</taxon>
        <taxon>Tylenchina</taxon>
        <taxon>Panagrolaimomorpha</taxon>
        <taxon>Strongyloidoidea</taxon>
        <taxon>Strongyloididae</taxon>
        <taxon>Strongyloides</taxon>
    </lineage>
</organism>
<evidence type="ECO:0000313" key="12">
    <source>
        <dbReference type="WormBase" id="SRAE_2000372600"/>
    </source>
</evidence>
<dbReference type="AlphaFoldDB" id="A0A090MZK1"/>
<dbReference type="OMA" id="VNGACEN"/>
<dbReference type="InterPro" id="IPR002156">
    <property type="entry name" value="RNaseH_domain"/>
</dbReference>
<evidence type="ECO:0000256" key="3">
    <source>
        <dbReference type="ARBA" id="ARBA00012180"/>
    </source>
</evidence>
<dbReference type="InterPro" id="IPR036397">
    <property type="entry name" value="RNaseH_sf"/>
</dbReference>
<keyword evidence="6" id="KW-0255">Endonuclease</keyword>
<evidence type="ECO:0000256" key="1">
    <source>
        <dbReference type="ARBA" id="ARBA00000077"/>
    </source>
</evidence>
<dbReference type="PANTHER" id="PTHR10642:SF26">
    <property type="entry name" value="RIBONUCLEASE H1"/>
    <property type="match status" value="1"/>
</dbReference>
<dbReference type="Proteomes" id="UP000035682">
    <property type="component" value="Unplaced"/>
</dbReference>
<evidence type="ECO:0000256" key="5">
    <source>
        <dbReference type="ARBA" id="ARBA00022723"/>
    </source>
</evidence>
<protein>
    <recommendedName>
        <fullName evidence="3">ribonuclease H</fullName>
        <ecNumber evidence="3">3.1.26.4</ecNumber>
    </recommendedName>
</protein>
<dbReference type="GO" id="GO:0046872">
    <property type="term" value="F:metal ion binding"/>
    <property type="evidence" value="ECO:0007669"/>
    <property type="project" value="UniProtKB-KW"/>
</dbReference>
<dbReference type="EMBL" id="LN609529">
    <property type="protein sequence ID" value="CEF69074.1"/>
    <property type="molecule type" value="Genomic_DNA"/>
</dbReference>